<dbReference type="RefSeq" id="WP_137089907.1">
    <property type="nucleotide sequence ID" value="NZ_CP028923.1"/>
</dbReference>
<dbReference type="SUPFAM" id="SSF56752">
    <property type="entry name" value="D-aminoacid aminotransferase-like PLP-dependent enzymes"/>
    <property type="match status" value="1"/>
</dbReference>
<evidence type="ECO:0000313" key="1">
    <source>
        <dbReference type="EMBL" id="QCK14318.1"/>
    </source>
</evidence>
<dbReference type="Gene3D" id="3.20.10.10">
    <property type="entry name" value="D-amino Acid Aminotransferase, subunit A, domain 2"/>
    <property type="match status" value="1"/>
</dbReference>
<protein>
    <submittedName>
        <fullName evidence="1">Chorismate-binding protein</fullName>
    </submittedName>
</protein>
<accession>A0A4D7K4H3</accession>
<dbReference type="OrthoDB" id="1148709at2"/>
<reference evidence="1 2" key="1">
    <citation type="submission" date="2018-04" db="EMBL/GenBank/DDBJ databases">
        <title>Complete genome uncultured novel isolate.</title>
        <authorList>
            <person name="Merlino G."/>
        </authorList>
    </citation>
    <scope>NUCLEOTIDE SEQUENCE [LARGE SCALE GENOMIC DNA]</scope>
    <source>
        <strain evidence="2">R1DC9</strain>
    </source>
</reference>
<dbReference type="KEGG" id="fpf:DCC35_05940"/>
<organism evidence="1 2">
    <name type="scientific">Mangrovivirga cuniculi</name>
    <dbReference type="NCBI Taxonomy" id="2715131"/>
    <lineage>
        <taxon>Bacteria</taxon>
        <taxon>Pseudomonadati</taxon>
        <taxon>Bacteroidota</taxon>
        <taxon>Cytophagia</taxon>
        <taxon>Cytophagales</taxon>
        <taxon>Mangrovivirgaceae</taxon>
        <taxon>Mangrovivirga</taxon>
    </lineage>
</organism>
<dbReference type="Gene3D" id="3.30.470.10">
    <property type="match status" value="1"/>
</dbReference>
<keyword evidence="2" id="KW-1185">Reference proteome</keyword>
<proteinExistence type="predicted"/>
<dbReference type="InterPro" id="IPR043131">
    <property type="entry name" value="BCAT-like_N"/>
</dbReference>
<gene>
    <name evidence="1" type="ORF">DCC35_05940</name>
</gene>
<sequence length="199" mass="23469">MFRFIESICFEDYDFPLLKHHQERVNRTFEHFYPGQNPFDLNNFLTFKELPQDGNRYKVRIVYNEKPEDFSIIEYSPKKIDSLKLIESSSFDYSFKFENRESLSELYNLKEPAQDIIIVIDGKVTDSSYSNLLFKKKGMYFTPETPLLAGTRRQYLLENGYISEKDINVENIGEFESVCLINAMLKPGEIEIPIENIIQ</sequence>
<dbReference type="GO" id="GO:0003824">
    <property type="term" value="F:catalytic activity"/>
    <property type="evidence" value="ECO:0007669"/>
    <property type="project" value="InterPro"/>
</dbReference>
<dbReference type="Proteomes" id="UP000298616">
    <property type="component" value="Chromosome"/>
</dbReference>
<dbReference type="Pfam" id="PF01063">
    <property type="entry name" value="Aminotran_4"/>
    <property type="match status" value="1"/>
</dbReference>
<evidence type="ECO:0000313" key="2">
    <source>
        <dbReference type="Proteomes" id="UP000298616"/>
    </source>
</evidence>
<dbReference type="EMBL" id="CP028923">
    <property type="protein sequence ID" value="QCK14318.1"/>
    <property type="molecule type" value="Genomic_DNA"/>
</dbReference>
<dbReference type="AlphaFoldDB" id="A0A4D7K4H3"/>
<name>A0A4D7K4H3_9BACT</name>
<dbReference type="InterPro" id="IPR036038">
    <property type="entry name" value="Aminotransferase-like"/>
</dbReference>
<dbReference type="InterPro" id="IPR043132">
    <property type="entry name" value="BCAT-like_C"/>
</dbReference>
<dbReference type="InterPro" id="IPR001544">
    <property type="entry name" value="Aminotrans_IV"/>
</dbReference>